<evidence type="ECO:0000313" key="1">
    <source>
        <dbReference type="EMBL" id="MFC4601174.1"/>
    </source>
</evidence>
<dbReference type="InterPro" id="IPR025394">
    <property type="entry name" value="DUF4127"/>
</dbReference>
<gene>
    <name evidence="1" type="ORF">ACFO3S_23225</name>
</gene>
<dbReference type="Proteomes" id="UP001596028">
    <property type="component" value="Unassembled WGS sequence"/>
</dbReference>
<accession>A0ABV9FJ04</accession>
<organism evidence="1 2">
    <name type="scientific">Cohnella hongkongensis</name>
    <dbReference type="NCBI Taxonomy" id="178337"/>
    <lineage>
        <taxon>Bacteria</taxon>
        <taxon>Bacillati</taxon>
        <taxon>Bacillota</taxon>
        <taxon>Bacilli</taxon>
        <taxon>Bacillales</taxon>
        <taxon>Paenibacillaceae</taxon>
        <taxon>Cohnella</taxon>
    </lineage>
</organism>
<name>A0ABV9FJ04_9BACL</name>
<dbReference type="RefSeq" id="WP_378100919.1">
    <property type="nucleotide sequence ID" value="NZ_JBHSEP010000023.1"/>
</dbReference>
<reference evidence="2" key="1">
    <citation type="journal article" date="2019" name="Int. J. Syst. Evol. Microbiol.">
        <title>The Global Catalogue of Microorganisms (GCM) 10K type strain sequencing project: providing services to taxonomists for standard genome sequencing and annotation.</title>
        <authorList>
            <consortium name="The Broad Institute Genomics Platform"/>
            <consortium name="The Broad Institute Genome Sequencing Center for Infectious Disease"/>
            <person name="Wu L."/>
            <person name="Ma J."/>
        </authorList>
    </citation>
    <scope>NUCLEOTIDE SEQUENCE [LARGE SCALE GENOMIC DNA]</scope>
    <source>
        <strain evidence="2">CCUG 49571</strain>
    </source>
</reference>
<evidence type="ECO:0000313" key="2">
    <source>
        <dbReference type="Proteomes" id="UP001596028"/>
    </source>
</evidence>
<comment type="caution">
    <text evidence="1">The sequence shown here is derived from an EMBL/GenBank/DDBJ whole genome shotgun (WGS) entry which is preliminary data.</text>
</comment>
<dbReference type="Pfam" id="PF13552">
    <property type="entry name" value="DUF4127"/>
    <property type="match status" value="1"/>
</dbReference>
<keyword evidence="2" id="KW-1185">Reference proteome</keyword>
<dbReference type="EMBL" id="JBHSEP010000023">
    <property type="protein sequence ID" value="MFC4601174.1"/>
    <property type="molecule type" value="Genomic_DNA"/>
</dbReference>
<proteinExistence type="predicted"/>
<sequence>MTAIVYVPLDERPCNAVYPLQIAAATDLRLIVPPRELLGRKKQPADTGRLASWLTEQAARADVLIVSIDMLVYGGIVPSRLHSWGLEQCARRLHTLEECKRANPGLKIYAFNLIMRAPAYSSSEEEPDYYDDYGAELSRSGWLRDKERRDGLTEEEARELARIAEILPGEVYEDFTRRRGTNAEVNRMSVELARDGAIDFLIIPLDDNAKYGYTSAEQRKLLLTIEREGLLDRVHMYPGADEIGCTLFARVFCELKGYRPEVFVRHSATNGPFVIPKYEDRSLGESLKSHLTAMSAFIADHSLEADVVLMVNSAPVGAYDMAETDGAYGDRHAAYLSEVGLREFAQAIRTYSDKGKLVALADVATCNGGDEPLMNLLSASGLLPRLSAYAGWNTSGNSLGTVISHAIVESYYRRHRSAAESAFEQARALNGRLFYVSRLLEDWGYQAVIRTDIVKNRLAEMGGSYFRIAHIQDEVTALIRERLEQFLARHAAGLVPGEVRMTDVALPWNRMFEVAFRLEIA</sequence>
<protein>
    <submittedName>
        <fullName evidence="1">DUF4127 family protein</fullName>
    </submittedName>
</protein>